<dbReference type="AlphaFoldDB" id="A0A1V5ZNP8"/>
<proteinExistence type="predicted"/>
<evidence type="ECO:0000313" key="1">
    <source>
        <dbReference type="EMBL" id="OQB41857.1"/>
    </source>
</evidence>
<accession>A0A1V5ZNP8</accession>
<sequence>MRFETNAGALQTEEDTKSMLDTILPSHNSVSGPLMFL</sequence>
<organism evidence="1">
    <name type="scientific">candidate division CPR1 bacterium ADurb.Bin160</name>
    <dbReference type="NCBI Taxonomy" id="1852826"/>
    <lineage>
        <taxon>Bacteria</taxon>
        <taxon>candidate division CPR1</taxon>
    </lineage>
</organism>
<reference evidence="1" key="1">
    <citation type="submission" date="2017-02" db="EMBL/GenBank/DDBJ databases">
        <title>Delving into the versatile metabolic prowess of the omnipresent phylum Bacteroidetes.</title>
        <authorList>
            <person name="Nobu M.K."/>
            <person name="Mei R."/>
            <person name="Narihiro T."/>
            <person name="Kuroda K."/>
            <person name="Liu W.-T."/>
        </authorList>
    </citation>
    <scope>NUCLEOTIDE SEQUENCE</scope>
    <source>
        <strain evidence="1">ADurb.Bin160</strain>
    </source>
</reference>
<dbReference type="EMBL" id="MWDB01000009">
    <property type="protein sequence ID" value="OQB41857.1"/>
    <property type="molecule type" value="Genomic_DNA"/>
</dbReference>
<protein>
    <submittedName>
        <fullName evidence="1">Uncharacterized protein</fullName>
    </submittedName>
</protein>
<comment type="caution">
    <text evidence="1">The sequence shown here is derived from an EMBL/GenBank/DDBJ whole genome shotgun (WGS) entry which is preliminary data.</text>
</comment>
<name>A0A1V5ZNP8_9BACT</name>
<gene>
    <name evidence="1" type="ORF">BWY04_00567</name>
</gene>
<dbReference type="Proteomes" id="UP000485621">
    <property type="component" value="Unassembled WGS sequence"/>
</dbReference>